<dbReference type="NCBIfam" id="TIGR02047">
    <property type="entry name" value="CadR-PbrR"/>
    <property type="match status" value="1"/>
</dbReference>
<evidence type="ECO:0000256" key="1">
    <source>
        <dbReference type="ARBA" id="ARBA00023015"/>
    </source>
</evidence>
<dbReference type="InterPro" id="IPR000551">
    <property type="entry name" value="MerR-type_HTH_dom"/>
</dbReference>
<dbReference type="SMART" id="SM00422">
    <property type="entry name" value="HTH_MERR"/>
    <property type="match status" value="1"/>
</dbReference>
<dbReference type="CDD" id="cd04784">
    <property type="entry name" value="HTH_CadR-PbrR"/>
    <property type="match status" value="1"/>
</dbReference>
<gene>
    <name evidence="5" type="ORF">GCM10008066_07650</name>
</gene>
<dbReference type="GO" id="GO:0045893">
    <property type="term" value="P:positive regulation of DNA-templated transcription"/>
    <property type="evidence" value="ECO:0007669"/>
    <property type="project" value="InterPro"/>
</dbReference>
<feature type="domain" description="HTH merR-type" evidence="4">
    <location>
        <begin position="5"/>
        <end position="74"/>
    </location>
</feature>
<sequence>MTSQTLKIGELASQTGSSVETIRYYEQQQLLPPPSRSAANYRLYNDTHVRRLQFIRHCRSLDMALDEIRTLLTFRDQPDADCAGVNAVLDHHINHVAHRIEELKGLQQQLLELRSRCGRVQSTDACGILQELENGDGTEPRNLGSHSGGCH</sequence>
<dbReference type="InterPro" id="IPR047057">
    <property type="entry name" value="MerR_fam"/>
</dbReference>
<evidence type="ECO:0000313" key="6">
    <source>
        <dbReference type="Proteomes" id="UP000642180"/>
    </source>
</evidence>
<evidence type="ECO:0000256" key="3">
    <source>
        <dbReference type="ARBA" id="ARBA00023163"/>
    </source>
</evidence>
<dbReference type="GO" id="GO:0003677">
    <property type="term" value="F:DNA binding"/>
    <property type="evidence" value="ECO:0007669"/>
    <property type="project" value="UniProtKB-KW"/>
</dbReference>
<dbReference type="Gene3D" id="1.10.1660.10">
    <property type="match status" value="1"/>
</dbReference>
<dbReference type="AlphaFoldDB" id="A0A8J3AM22"/>
<proteinExistence type="predicted"/>
<dbReference type="RefSeq" id="WP_308632703.1">
    <property type="nucleotide sequence ID" value="NZ_BMDI01000001.1"/>
</dbReference>
<evidence type="ECO:0000259" key="4">
    <source>
        <dbReference type="PROSITE" id="PS50937"/>
    </source>
</evidence>
<dbReference type="InterPro" id="IPR009061">
    <property type="entry name" value="DNA-bd_dom_put_sf"/>
</dbReference>
<dbReference type="PANTHER" id="PTHR30204:SF92">
    <property type="entry name" value="HTH-TYPE TRANSCRIPTIONAL REGULATOR ZNTR"/>
    <property type="match status" value="1"/>
</dbReference>
<keyword evidence="2" id="KW-0238">DNA-binding</keyword>
<accession>A0A8J3AM22</accession>
<organism evidence="5 6">
    <name type="scientific">Oxalicibacterium faecigallinarum</name>
    <dbReference type="NCBI Taxonomy" id="573741"/>
    <lineage>
        <taxon>Bacteria</taxon>
        <taxon>Pseudomonadati</taxon>
        <taxon>Pseudomonadota</taxon>
        <taxon>Betaproteobacteria</taxon>
        <taxon>Burkholderiales</taxon>
        <taxon>Oxalobacteraceae</taxon>
        <taxon>Oxalicibacterium</taxon>
    </lineage>
</organism>
<dbReference type="GO" id="GO:0003700">
    <property type="term" value="F:DNA-binding transcription factor activity"/>
    <property type="evidence" value="ECO:0007669"/>
    <property type="project" value="InterPro"/>
</dbReference>
<dbReference type="SUPFAM" id="SSF46955">
    <property type="entry name" value="Putative DNA-binding domain"/>
    <property type="match status" value="1"/>
</dbReference>
<dbReference type="PROSITE" id="PS50937">
    <property type="entry name" value="HTH_MERR_2"/>
    <property type="match status" value="1"/>
</dbReference>
<dbReference type="EMBL" id="BMDI01000001">
    <property type="protein sequence ID" value="GGI17172.1"/>
    <property type="molecule type" value="Genomic_DNA"/>
</dbReference>
<dbReference type="PRINTS" id="PR00040">
    <property type="entry name" value="HTHMERR"/>
</dbReference>
<protein>
    <submittedName>
        <fullName evidence="5">Transcriptional regulator</fullName>
    </submittedName>
</protein>
<dbReference type="InterPro" id="IPR011791">
    <property type="entry name" value="CadR-PbrR"/>
</dbReference>
<dbReference type="Pfam" id="PF09278">
    <property type="entry name" value="MerR-DNA-bind"/>
    <property type="match status" value="1"/>
</dbReference>
<reference evidence="6" key="1">
    <citation type="journal article" date="2019" name="Int. J. Syst. Evol. Microbiol.">
        <title>The Global Catalogue of Microorganisms (GCM) 10K type strain sequencing project: providing services to taxonomists for standard genome sequencing and annotation.</title>
        <authorList>
            <consortium name="The Broad Institute Genomics Platform"/>
            <consortium name="The Broad Institute Genome Sequencing Center for Infectious Disease"/>
            <person name="Wu L."/>
            <person name="Ma J."/>
        </authorList>
    </citation>
    <scope>NUCLEOTIDE SEQUENCE [LARGE SCALE GENOMIC DNA]</scope>
    <source>
        <strain evidence="6">CCM 2767</strain>
    </source>
</reference>
<dbReference type="InterPro" id="IPR015358">
    <property type="entry name" value="Tscrpt_reg_MerR_DNA-bd"/>
</dbReference>
<keyword evidence="1" id="KW-0805">Transcription regulation</keyword>
<dbReference type="GO" id="GO:0046872">
    <property type="term" value="F:metal ion binding"/>
    <property type="evidence" value="ECO:0007669"/>
    <property type="project" value="InterPro"/>
</dbReference>
<comment type="caution">
    <text evidence="5">The sequence shown here is derived from an EMBL/GenBank/DDBJ whole genome shotgun (WGS) entry which is preliminary data.</text>
</comment>
<dbReference type="Pfam" id="PF00376">
    <property type="entry name" value="MerR"/>
    <property type="match status" value="1"/>
</dbReference>
<name>A0A8J3AM22_9BURK</name>
<keyword evidence="3" id="KW-0804">Transcription</keyword>
<dbReference type="PANTHER" id="PTHR30204">
    <property type="entry name" value="REDOX-CYCLING DRUG-SENSING TRANSCRIPTIONAL ACTIVATOR SOXR"/>
    <property type="match status" value="1"/>
</dbReference>
<keyword evidence="6" id="KW-1185">Reference proteome</keyword>
<evidence type="ECO:0000256" key="2">
    <source>
        <dbReference type="ARBA" id="ARBA00023125"/>
    </source>
</evidence>
<dbReference type="Proteomes" id="UP000642180">
    <property type="component" value="Unassembled WGS sequence"/>
</dbReference>
<evidence type="ECO:0000313" key="5">
    <source>
        <dbReference type="EMBL" id="GGI17172.1"/>
    </source>
</evidence>